<sequence>TSFHLQAVLGSNTYGILSNQYLDAVAQTTRYDVSVTIGDGTFSYDQTTIVEHREWPTAILHTDRNTLKRVSDDA</sequence>
<organism evidence="1">
    <name type="scientific">mine drainage metagenome</name>
    <dbReference type="NCBI Taxonomy" id="410659"/>
    <lineage>
        <taxon>unclassified sequences</taxon>
        <taxon>metagenomes</taxon>
        <taxon>ecological metagenomes</taxon>
    </lineage>
</organism>
<name>T0YA07_9ZZZZ</name>
<evidence type="ECO:0000313" key="1">
    <source>
        <dbReference type="EMBL" id="EQD32026.1"/>
    </source>
</evidence>
<proteinExistence type="predicted"/>
<reference evidence="1" key="1">
    <citation type="submission" date="2013-08" db="EMBL/GenBank/DDBJ databases">
        <authorList>
            <person name="Mendez C."/>
            <person name="Richter M."/>
            <person name="Ferrer M."/>
            <person name="Sanchez J."/>
        </authorList>
    </citation>
    <scope>NUCLEOTIDE SEQUENCE</scope>
</reference>
<comment type="caution">
    <text evidence="1">The sequence shown here is derived from an EMBL/GenBank/DDBJ whole genome shotgun (WGS) entry which is preliminary data.</text>
</comment>
<protein>
    <submittedName>
        <fullName evidence="1">Uncharacterized protein</fullName>
    </submittedName>
</protein>
<accession>T0YA07</accession>
<feature type="non-terminal residue" evidence="1">
    <location>
        <position position="1"/>
    </location>
</feature>
<dbReference type="EMBL" id="AUZX01014501">
    <property type="protein sequence ID" value="EQD32026.1"/>
    <property type="molecule type" value="Genomic_DNA"/>
</dbReference>
<dbReference type="AlphaFoldDB" id="T0YA07"/>
<reference evidence="1" key="2">
    <citation type="journal article" date="2014" name="ISME J.">
        <title>Microbial stratification in low pH oxic and suboxic macroscopic growths along an acid mine drainage.</title>
        <authorList>
            <person name="Mendez-Garcia C."/>
            <person name="Mesa V."/>
            <person name="Sprenger R.R."/>
            <person name="Richter M."/>
            <person name="Diez M.S."/>
            <person name="Solano J."/>
            <person name="Bargiela R."/>
            <person name="Golyshina O.V."/>
            <person name="Manteca A."/>
            <person name="Ramos J.L."/>
            <person name="Gallego J.R."/>
            <person name="Llorente I."/>
            <person name="Martins Dos Santos V.A."/>
            <person name="Jensen O.N."/>
            <person name="Pelaez A.I."/>
            <person name="Sanchez J."/>
            <person name="Ferrer M."/>
        </authorList>
    </citation>
    <scope>NUCLEOTIDE SEQUENCE</scope>
</reference>
<gene>
    <name evidence="1" type="ORF">B1A_19638</name>
</gene>